<dbReference type="RefSeq" id="WP_181550178.1">
    <property type="nucleotide sequence ID" value="NZ_JACDUS010000002.1"/>
</dbReference>
<keyword evidence="2 5" id="KW-0436">Ligase</keyword>
<dbReference type="InterPro" id="IPR042099">
    <property type="entry name" value="ANL_N_sf"/>
</dbReference>
<dbReference type="Proteomes" id="UP000525298">
    <property type="component" value="Unassembled WGS sequence"/>
</dbReference>
<gene>
    <name evidence="5" type="ORF">HNR65_000819</name>
</gene>
<proteinExistence type="inferred from homology"/>
<dbReference type="PANTHER" id="PTHR43767:SF1">
    <property type="entry name" value="NONRIBOSOMAL PEPTIDE SYNTHASE PES1 (EUROFUNG)-RELATED"/>
    <property type="match status" value="1"/>
</dbReference>
<evidence type="ECO:0000256" key="1">
    <source>
        <dbReference type="ARBA" id="ARBA00006432"/>
    </source>
</evidence>
<comment type="similarity">
    <text evidence="1">Belongs to the ATP-dependent AMP-binding enzyme family.</text>
</comment>
<dbReference type="Pfam" id="PF13193">
    <property type="entry name" value="AMP-binding_C"/>
    <property type="match status" value="1"/>
</dbReference>
<keyword evidence="6" id="KW-1185">Reference proteome</keyword>
<dbReference type="PANTHER" id="PTHR43767">
    <property type="entry name" value="LONG-CHAIN-FATTY-ACID--COA LIGASE"/>
    <property type="match status" value="1"/>
</dbReference>
<feature type="domain" description="AMP-binding enzyme C-terminal" evidence="4">
    <location>
        <begin position="419"/>
        <end position="494"/>
    </location>
</feature>
<dbReference type="SUPFAM" id="SSF56801">
    <property type="entry name" value="Acetyl-CoA synthetase-like"/>
    <property type="match status" value="1"/>
</dbReference>
<feature type="domain" description="AMP-dependent synthetase/ligase" evidence="3">
    <location>
        <begin position="11"/>
        <end position="369"/>
    </location>
</feature>
<comment type="caution">
    <text evidence="5">The sequence shown here is derived from an EMBL/GenBank/DDBJ whole genome shotgun (WGS) entry which is preliminary data.</text>
</comment>
<evidence type="ECO:0000256" key="2">
    <source>
        <dbReference type="ARBA" id="ARBA00022598"/>
    </source>
</evidence>
<dbReference type="InterPro" id="IPR025110">
    <property type="entry name" value="AMP-bd_C"/>
</dbReference>
<dbReference type="InterPro" id="IPR045851">
    <property type="entry name" value="AMP-bd_C_sf"/>
</dbReference>
<dbReference type="PROSITE" id="PS00455">
    <property type="entry name" value="AMP_BINDING"/>
    <property type="match status" value="1"/>
</dbReference>
<dbReference type="Gene3D" id="3.30.300.30">
    <property type="match status" value="1"/>
</dbReference>
<dbReference type="GO" id="GO:0050563">
    <property type="term" value="F:trans-feruloyl-CoA synthase activity"/>
    <property type="evidence" value="ECO:0007669"/>
    <property type="project" value="UniProtKB-EC"/>
</dbReference>
<organism evidence="5 6">
    <name type="scientific">Desulfosalsimonas propionicica</name>
    <dbReference type="NCBI Taxonomy" id="332175"/>
    <lineage>
        <taxon>Bacteria</taxon>
        <taxon>Pseudomonadati</taxon>
        <taxon>Thermodesulfobacteriota</taxon>
        <taxon>Desulfobacteria</taxon>
        <taxon>Desulfobacterales</taxon>
        <taxon>Desulfosalsimonadaceae</taxon>
        <taxon>Desulfosalsimonas</taxon>
    </lineage>
</organism>
<dbReference type="InterPro" id="IPR020845">
    <property type="entry name" value="AMP-binding_CS"/>
</dbReference>
<dbReference type="FunFam" id="3.30.300.30:FF:000008">
    <property type="entry name" value="2,3-dihydroxybenzoate-AMP ligase"/>
    <property type="match status" value="1"/>
</dbReference>
<dbReference type="AlphaFoldDB" id="A0A7W0C7C6"/>
<dbReference type="Gene3D" id="3.40.50.12780">
    <property type="entry name" value="N-terminal domain of ligase-like"/>
    <property type="match status" value="1"/>
</dbReference>
<evidence type="ECO:0000259" key="3">
    <source>
        <dbReference type="Pfam" id="PF00501"/>
    </source>
</evidence>
<evidence type="ECO:0000259" key="4">
    <source>
        <dbReference type="Pfam" id="PF13193"/>
    </source>
</evidence>
<evidence type="ECO:0000313" key="5">
    <source>
        <dbReference type="EMBL" id="MBA2880501.1"/>
    </source>
</evidence>
<reference evidence="5 6" key="1">
    <citation type="submission" date="2020-07" db="EMBL/GenBank/DDBJ databases">
        <title>Genomic Encyclopedia of Type Strains, Phase IV (KMG-IV): sequencing the most valuable type-strain genomes for metagenomic binning, comparative biology and taxonomic classification.</title>
        <authorList>
            <person name="Goeker M."/>
        </authorList>
    </citation>
    <scope>NUCLEOTIDE SEQUENCE [LARGE SCALE GENOMIC DNA]</scope>
    <source>
        <strain evidence="5 6">DSM 17721</strain>
    </source>
</reference>
<protein>
    <submittedName>
        <fullName evidence="5">Feruloyl-CoA synthase</fullName>
        <ecNumber evidence="5">6.2.1.34</ecNumber>
    </submittedName>
</protein>
<dbReference type="InterPro" id="IPR050237">
    <property type="entry name" value="ATP-dep_AMP-bd_enzyme"/>
</dbReference>
<accession>A0A7W0C7C6</accession>
<dbReference type="Pfam" id="PF00501">
    <property type="entry name" value="AMP-binding"/>
    <property type="match status" value="1"/>
</dbReference>
<dbReference type="EMBL" id="JACDUS010000002">
    <property type="protein sequence ID" value="MBA2880501.1"/>
    <property type="molecule type" value="Genomic_DNA"/>
</dbReference>
<name>A0A7W0C7C6_9BACT</name>
<dbReference type="InterPro" id="IPR000873">
    <property type="entry name" value="AMP-dep_synth/lig_dom"/>
</dbReference>
<evidence type="ECO:0000313" key="6">
    <source>
        <dbReference type="Proteomes" id="UP000525298"/>
    </source>
</evidence>
<dbReference type="EC" id="6.2.1.34" evidence="5"/>
<dbReference type="GO" id="GO:0016878">
    <property type="term" value="F:acid-thiol ligase activity"/>
    <property type="evidence" value="ECO:0007669"/>
    <property type="project" value="UniProtKB-ARBA"/>
</dbReference>
<sequence>MTLAELLDLNHRKFGDETALIYGEKRITFRELKELSEKSAAVFQSMGVKKGSRISIMSFNTPSFVYAFFGAFKAGAAVIPINHKLMAPEVDYILNHSQSELFLYDGALAGVASALESRSKQIAINSLPEAAGSQVKLLETIMESAGPYSPVDVSAHDTAEILYTSGTTGKPKGCVHSHANVIMAGITGALTMKMDKNDRLLMAMPIWHSSPLNNWFMAAQYVGASTVLLREYHPVHFLEAVMNEKTTVYFGAPISYLAPLQMVSNFDDYDLSSMRCWIYGGGPISAEHAKLLTAKYKSDKFYQVYGMTESGPTGTTLFPDEQVEKAGSIGKTALPGADLKVMKSDKQEAARGETGEIWLKAASMMEGYLDNPEATKAAFADNWYKTGDLVRIDEDGYMFIIDRTKDMIVTGGENVYSKEVEDALTAHSQISDAAVIGKPHPEWGETVVAYYIPTPDKDPSADDIKDFLSRRLAKYKIPREFHKKEELPRTPTGKVMKYMLREK</sequence>